<name>A0AAI8VMS9_9PEZI</name>
<protein>
    <submittedName>
        <fullName evidence="1">Uu.00g089750.m01.CDS01</fullName>
    </submittedName>
</protein>
<comment type="caution">
    <text evidence="1">The sequence shown here is derived from an EMBL/GenBank/DDBJ whole genome shotgun (WGS) entry which is preliminary data.</text>
</comment>
<evidence type="ECO:0000313" key="1">
    <source>
        <dbReference type="EMBL" id="CAJ2507789.1"/>
    </source>
</evidence>
<organism evidence="1 2">
    <name type="scientific">Anthostomella pinea</name>
    <dbReference type="NCBI Taxonomy" id="933095"/>
    <lineage>
        <taxon>Eukaryota</taxon>
        <taxon>Fungi</taxon>
        <taxon>Dikarya</taxon>
        <taxon>Ascomycota</taxon>
        <taxon>Pezizomycotina</taxon>
        <taxon>Sordariomycetes</taxon>
        <taxon>Xylariomycetidae</taxon>
        <taxon>Xylariales</taxon>
        <taxon>Xylariaceae</taxon>
        <taxon>Anthostomella</taxon>
    </lineage>
</organism>
<proteinExistence type="predicted"/>
<keyword evidence="2" id="KW-1185">Reference proteome</keyword>
<dbReference type="Proteomes" id="UP001295740">
    <property type="component" value="Unassembled WGS sequence"/>
</dbReference>
<reference evidence="1" key="1">
    <citation type="submission" date="2023-10" db="EMBL/GenBank/DDBJ databases">
        <authorList>
            <person name="Hackl T."/>
        </authorList>
    </citation>
    <scope>NUCLEOTIDE SEQUENCE</scope>
</reference>
<sequence>MTPDSHAAEYAYDPTPADAIPPIGQNMLMHLFEHPGYADVTLFLYDRSPRKLRRQLEACPRRGSSVGWDVRFVEGLDW</sequence>
<evidence type="ECO:0000313" key="2">
    <source>
        <dbReference type="Proteomes" id="UP001295740"/>
    </source>
</evidence>
<dbReference type="EMBL" id="CAUWAG010000010">
    <property type="protein sequence ID" value="CAJ2507789.1"/>
    <property type="molecule type" value="Genomic_DNA"/>
</dbReference>
<accession>A0AAI8VMS9</accession>
<gene>
    <name evidence="1" type="ORF">KHLLAP_LOCUS8257</name>
</gene>
<dbReference type="AlphaFoldDB" id="A0AAI8VMS9"/>